<keyword evidence="2 4" id="KW-0863">Zinc-finger</keyword>
<dbReference type="SMART" id="SM00184">
    <property type="entry name" value="RING"/>
    <property type="match status" value="1"/>
</dbReference>
<keyword evidence="1" id="KW-0479">Metal-binding</keyword>
<reference evidence="8" key="2">
    <citation type="submission" date="2020-11" db="EMBL/GenBank/DDBJ databases">
        <authorList>
            <consortium name="DOE Joint Genome Institute"/>
            <person name="Kuo A."/>
            <person name="Miyauchi S."/>
            <person name="Kiss E."/>
            <person name="Drula E."/>
            <person name="Kohler A."/>
            <person name="Sanchez-Garcia M."/>
            <person name="Andreopoulos B."/>
            <person name="Barry K.W."/>
            <person name="Bonito G."/>
            <person name="Buee M."/>
            <person name="Carver A."/>
            <person name="Chen C."/>
            <person name="Cichocki N."/>
            <person name="Clum A."/>
            <person name="Culley D."/>
            <person name="Crous P.W."/>
            <person name="Fauchery L."/>
            <person name="Girlanda M."/>
            <person name="Hayes R."/>
            <person name="Keri Z."/>
            <person name="Labutti K."/>
            <person name="Lipzen A."/>
            <person name="Lombard V."/>
            <person name="Magnuson J."/>
            <person name="Maillard F."/>
            <person name="Morin E."/>
            <person name="Murat C."/>
            <person name="Nolan M."/>
            <person name="Ohm R."/>
            <person name="Pangilinan J."/>
            <person name="Pereira M."/>
            <person name="Perotto S."/>
            <person name="Peter M."/>
            <person name="Riley R."/>
            <person name="Sitrit Y."/>
            <person name="Stielow B."/>
            <person name="Szollosi G."/>
            <person name="Zifcakova L."/>
            <person name="Stursova M."/>
            <person name="Spatafora J.W."/>
            <person name="Tedersoo L."/>
            <person name="Vaario L.-M."/>
            <person name="Yamada A."/>
            <person name="Yan M."/>
            <person name="Wang P."/>
            <person name="Xu J."/>
            <person name="Bruns T."/>
            <person name="Baldrian P."/>
            <person name="Vilgalys R."/>
            <person name="Henrissat B."/>
            <person name="Grigoriev I.V."/>
            <person name="Hibbett D."/>
            <person name="Nagy L.G."/>
            <person name="Martin F.M."/>
        </authorList>
    </citation>
    <scope>NUCLEOTIDE SEQUENCE</scope>
    <source>
        <strain evidence="8">UH-Tt-Lm1</strain>
    </source>
</reference>
<evidence type="ECO:0000313" key="9">
    <source>
        <dbReference type="Proteomes" id="UP000736335"/>
    </source>
</evidence>
<dbReference type="InterPro" id="IPR038896">
    <property type="entry name" value="RNF170"/>
</dbReference>
<dbReference type="Pfam" id="PF13923">
    <property type="entry name" value="zf-C3HC4_2"/>
    <property type="match status" value="1"/>
</dbReference>
<sequence length="302" mass="33405">MSSSQVLSEEFAAIMHRVGSSTHQSRASPGASTRARYGKTIPSQTRKIKSDFHARGENKAVLSAGTLSDETDPGLSALQKKCEALTQRLQVLGARFEDCQKKLHIAEGLIGAHAELHRITKAKDLEQDKRVREMKDKIKGLKEKVRSAETRSATLSAETEAIRNEATASKSELQDLRTRVEESVICGVCQGTLNEPYSTECRHIFCAACLITWWHASGGTSCPSCRRVSTQLPVRDHSHETLIEAVRATSGEVAEVEPLPPLDFAEFFEEQDVEEMDTDDMDYQLSENEEPSNTIDLTGIDD</sequence>
<dbReference type="OrthoDB" id="3321278at2759"/>
<feature type="region of interest" description="Disordered" evidence="6">
    <location>
        <begin position="18"/>
        <end position="37"/>
    </location>
</feature>
<dbReference type="PROSITE" id="PS00518">
    <property type="entry name" value="ZF_RING_1"/>
    <property type="match status" value="1"/>
</dbReference>
<organism evidence="8 9">
    <name type="scientific">Thelephora terrestris</name>
    <dbReference type="NCBI Taxonomy" id="56493"/>
    <lineage>
        <taxon>Eukaryota</taxon>
        <taxon>Fungi</taxon>
        <taxon>Dikarya</taxon>
        <taxon>Basidiomycota</taxon>
        <taxon>Agaricomycotina</taxon>
        <taxon>Agaricomycetes</taxon>
        <taxon>Thelephorales</taxon>
        <taxon>Thelephoraceae</taxon>
        <taxon>Thelephora</taxon>
    </lineage>
</organism>
<proteinExistence type="predicted"/>
<name>A0A9P6HAC1_9AGAM</name>
<dbReference type="Gene3D" id="3.30.40.10">
    <property type="entry name" value="Zinc/RING finger domain, C3HC4 (zinc finger)"/>
    <property type="match status" value="1"/>
</dbReference>
<evidence type="ECO:0000256" key="3">
    <source>
        <dbReference type="ARBA" id="ARBA00022833"/>
    </source>
</evidence>
<keyword evidence="9" id="KW-1185">Reference proteome</keyword>
<dbReference type="AlphaFoldDB" id="A0A9P6HAC1"/>
<feature type="domain" description="RING-type" evidence="7">
    <location>
        <begin position="186"/>
        <end position="226"/>
    </location>
</feature>
<accession>A0A9P6HAC1</accession>
<evidence type="ECO:0000259" key="7">
    <source>
        <dbReference type="PROSITE" id="PS50089"/>
    </source>
</evidence>
<reference evidence="8" key="1">
    <citation type="journal article" date="2020" name="Nat. Commun.">
        <title>Large-scale genome sequencing of mycorrhizal fungi provides insights into the early evolution of symbiotic traits.</title>
        <authorList>
            <person name="Miyauchi S."/>
            <person name="Kiss E."/>
            <person name="Kuo A."/>
            <person name="Drula E."/>
            <person name="Kohler A."/>
            <person name="Sanchez-Garcia M."/>
            <person name="Morin E."/>
            <person name="Andreopoulos B."/>
            <person name="Barry K.W."/>
            <person name="Bonito G."/>
            <person name="Buee M."/>
            <person name="Carver A."/>
            <person name="Chen C."/>
            <person name="Cichocki N."/>
            <person name="Clum A."/>
            <person name="Culley D."/>
            <person name="Crous P.W."/>
            <person name="Fauchery L."/>
            <person name="Girlanda M."/>
            <person name="Hayes R.D."/>
            <person name="Keri Z."/>
            <person name="LaButti K."/>
            <person name="Lipzen A."/>
            <person name="Lombard V."/>
            <person name="Magnuson J."/>
            <person name="Maillard F."/>
            <person name="Murat C."/>
            <person name="Nolan M."/>
            <person name="Ohm R.A."/>
            <person name="Pangilinan J."/>
            <person name="Pereira M.F."/>
            <person name="Perotto S."/>
            <person name="Peter M."/>
            <person name="Pfister S."/>
            <person name="Riley R."/>
            <person name="Sitrit Y."/>
            <person name="Stielow J.B."/>
            <person name="Szollosi G."/>
            <person name="Zifcakova L."/>
            <person name="Stursova M."/>
            <person name="Spatafora J.W."/>
            <person name="Tedersoo L."/>
            <person name="Vaario L.M."/>
            <person name="Yamada A."/>
            <person name="Yan M."/>
            <person name="Wang P."/>
            <person name="Xu J."/>
            <person name="Bruns T."/>
            <person name="Baldrian P."/>
            <person name="Vilgalys R."/>
            <person name="Dunand C."/>
            <person name="Henrissat B."/>
            <person name="Grigoriev I.V."/>
            <person name="Hibbett D."/>
            <person name="Nagy L.G."/>
            <person name="Martin F.M."/>
        </authorList>
    </citation>
    <scope>NUCLEOTIDE SEQUENCE</scope>
    <source>
        <strain evidence="8">UH-Tt-Lm1</strain>
    </source>
</reference>
<comment type="caution">
    <text evidence="8">The sequence shown here is derived from an EMBL/GenBank/DDBJ whole genome shotgun (WGS) entry which is preliminary data.</text>
</comment>
<dbReference type="PANTHER" id="PTHR22894">
    <property type="entry name" value="RING-TYPE DOMAIN-CONTAINING PROTEIN"/>
    <property type="match status" value="1"/>
</dbReference>
<dbReference type="InterPro" id="IPR013083">
    <property type="entry name" value="Znf_RING/FYVE/PHD"/>
</dbReference>
<evidence type="ECO:0000313" key="8">
    <source>
        <dbReference type="EMBL" id="KAF9781588.1"/>
    </source>
</evidence>
<evidence type="ECO:0000256" key="4">
    <source>
        <dbReference type="PROSITE-ProRule" id="PRU00175"/>
    </source>
</evidence>
<dbReference type="GO" id="GO:0061630">
    <property type="term" value="F:ubiquitin protein ligase activity"/>
    <property type="evidence" value="ECO:0007669"/>
    <property type="project" value="InterPro"/>
</dbReference>
<keyword evidence="3" id="KW-0862">Zinc</keyword>
<dbReference type="EMBL" id="WIUZ02000013">
    <property type="protein sequence ID" value="KAF9781588.1"/>
    <property type="molecule type" value="Genomic_DNA"/>
</dbReference>
<dbReference type="PANTHER" id="PTHR22894:SF5">
    <property type="entry name" value="RING-TYPE DOMAIN-CONTAINING PROTEIN"/>
    <property type="match status" value="1"/>
</dbReference>
<evidence type="ECO:0000256" key="2">
    <source>
        <dbReference type="ARBA" id="ARBA00022771"/>
    </source>
</evidence>
<keyword evidence="5" id="KW-0175">Coiled coil</keyword>
<dbReference type="InterPro" id="IPR001841">
    <property type="entry name" value="Znf_RING"/>
</dbReference>
<dbReference type="Proteomes" id="UP000736335">
    <property type="component" value="Unassembled WGS sequence"/>
</dbReference>
<dbReference type="GO" id="GO:0008270">
    <property type="term" value="F:zinc ion binding"/>
    <property type="evidence" value="ECO:0007669"/>
    <property type="project" value="UniProtKB-KW"/>
</dbReference>
<evidence type="ECO:0000256" key="1">
    <source>
        <dbReference type="ARBA" id="ARBA00022723"/>
    </source>
</evidence>
<feature type="coiled-coil region" evidence="5">
    <location>
        <begin position="131"/>
        <end position="158"/>
    </location>
</feature>
<dbReference type="PROSITE" id="PS50089">
    <property type="entry name" value="ZF_RING_2"/>
    <property type="match status" value="1"/>
</dbReference>
<evidence type="ECO:0000256" key="5">
    <source>
        <dbReference type="SAM" id="Coils"/>
    </source>
</evidence>
<dbReference type="SUPFAM" id="SSF57850">
    <property type="entry name" value="RING/U-box"/>
    <property type="match status" value="1"/>
</dbReference>
<feature type="compositionally biased region" description="Polar residues" evidence="6">
    <location>
        <begin position="19"/>
        <end position="31"/>
    </location>
</feature>
<gene>
    <name evidence="8" type="ORF">BJ322DRAFT_1111513</name>
</gene>
<protein>
    <recommendedName>
        <fullName evidence="7">RING-type domain-containing protein</fullName>
    </recommendedName>
</protein>
<dbReference type="InterPro" id="IPR017907">
    <property type="entry name" value="Znf_RING_CS"/>
</dbReference>
<evidence type="ECO:0000256" key="6">
    <source>
        <dbReference type="SAM" id="MobiDB-lite"/>
    </source>
</evidence>